<evidence type="ECO:0000313" key="7">
    <source>
        <dbReference type="Proteomes" id="UP001152795"/>
    </source>
</evidence>
<evidence type="ECO:0000256" key="3">
    <source>
        <dbReference type="ARBA" id="ARBA00023274"/>
    </source>
</evidence>
<evidence type="ECO:0000256" key="2">
    <source>
        <dbReference type="ARBA" id="ARBA00022980"/>
    </source>
</evidence>
<dbReference type="GO" id="GO:0003735">
    <property type="term" value="F:structural constituent of ribosome"/>
    <property type="evidence" value="ECO:0007669"/>
    <property type="project" value="InterPro"/>
</dbReference>
<sequence>MAYRNVVRNPRLQARIFLPEWFLKCVRPTKEVPDNVAVFHVPMEMSRLDVKNYLQSIYQINVSKVNVRIQTGKAERVMMKNGAVKLQRHPDIKVAYVTMADTKFKFPELFVKSDKKSPLEDLPTDKKPEEFRWF</sequence>
<organism evidence="6 7">
    <name type="scientific">Paramuricea clavata</name>
    <name type="common">Red gorgonian</name>
    <name type="synonym">Violescent sea-whip</name>
    <dbReference type="NCBI Taxonomy" id="317549"/>
    <lineage>
        <taxon>Eukaryota</taxon>
        <taxon>Metazoa</taxon>
        <taxon>Cnidaria</taxon>
        <taxon>Anthozoa</taxon>
        <taxon>Octocorallia</taxon>
        <taxon>Malacalcyonacea</taxon>
        <taxon>Plexauridae</taxon>
        <taxon>Paramuricea</taxon>
    </lineage>
</organism>
<dbReference type="OrthoDB" id="275582at2759"/>
<dbReference type="Pfam" id="PF00276">
    <property type="entry name" value="Ribosomal_L23"/>
    <property type="match status" value="1"/>
</dbReference>
<comment type="caution">
    <text evidence="6">The sequence shown here is derived from an EMBL/GenBank/DDBJ whole genome shotgun (WGS) entry which is preliminary data.</text>
</comment>
<accession>A0A7D9E6C4</accession>
<comment type="similarity">
    <text evidence="1">Belongs to the universal ribosomal protein uL23 family.</text>
</comment>
<dbReference type="Gene3D" id="3.30.70.330">
    <property type="match status" value="1"/>
</dbReference>
<keyword evidence="2" id="KW-0689">Ribosomal protein</keyword>
<reference evidence="6" key="1">
    <citation type="submission" date="2020-04" db="EMBL/GenBank/DDBJ databases">
        <authorList>
            <person name="Alioto T."/>
            <person name="Alioto T."/>
            <person name="Gomez Garrido J."/>
        </authorList>
    </citation>
    <scope>NUCLEOTIDE SEQUENCE</scope>
    <source>
        <strain evidence="6">A484AB</strain>
    </source>
</reference>
<keyword evidence="3" id="KW-0687">Ribonucleoprotein</keyword>
<dbReference type="EMBL" id="CACRXK020003994">
    <property type="protein sequence ID" value="CAB4001069.1"/>
    <property type="molecule type" value="Genomic_DNA"/>
</dbReference>
<dbReference type="InterPro" id="IPR013025">
    <property type="entry name" value="Ribosomal_uL23-like"/>
</dbReference>
<dbReference type="GO" id="GO:0005762">
    <property type="term" value="C:mitochondrial large ribosomal subunit"/>
    <property type="evidence" value="ECO:0007669"/>
    <property type="project" value="TreeGrafter"/>
</dbReference>
<dbReference type="PANTHER" id="PTHR12059">
    <property type="entry name" value="RIBOSOMAL PROTEIN L23-RELATED"/>
    <property type="match status" value="1"/>
</dbReference>
<evidence type="ECO:0000256" key="5">
    <source>
        <dbReference type="ARBA" id="ARBA00041375"/>
    </source>
</evidence>
<dbReference type="Proteomes" id="UP001152795">
    <property type="component" value="Unassembled WGS sequence"/>
</dbReference>
<evidence type="ECO:0000313" key="6">
    <source>
        <dbReference type="EMBL" id="CAB4001069.1"/>
    </source>
</evidence>
<gene>
    <name evidence="6" type="ORF">PACLA_8A029843</name>
</gene>
<dbReference type="GO" id="GO:0032543">
    <property type="term" value="P:mitochondrial translation"/>
    <property type="evidence" value="ECO:0007669"/>
    <property type="project" value="TreeGrafter"/>
</dbReference>
<proteinExistence type="inferred from homology"/>
<keyword evidence="7" id="KW-1185">Reference proteome</keyword>
<protein>
    <recommendedName>
        <fullName evidence="4">Large ribosomal subunit protein uL23m</fullName>
    </recommendedName>
    <alternativeName>
        <fullName evidence="5">39S ribosomal protein L23, mitochondrial</fullName>
    </alternativeName>
</protein>
<evidence type="ECO:0000256" key="1">
    <source>
        <dbReference type="ARBA" id="ARBA00006700"/>
    </source>
</evidence>
<dbReference type="PANTHER" id="PTHR12059:SF5">
    <property type="entry name" value="LARGE RIBOSOMAL SUBUNIT PROTEIN UL23M"/>
    <property type="match status" value="1"/>
</dbReference>
<name>A0A7D9E6C4_PARCT</name>
<dbReference type="InterPro" id="IPR012677">
    <property type="entry name" value="Nucleotide-bd_a/b_plait_sf"/>
</dbReference>
<dbReference type="SUPFAM" id="SSF54189">
    <property type="entry name" value="Ribosomal proteins S24e, L23 and L15e"/>
    <property type="match status" value="1"/>
</dbReference>
<dbReference type="AlphaFoldDB" id="A0A7D9E6C4"/>
<dbReference type="InterPro" id="IPR012678">
    <property type="entry name" value="Ribosomal_uL23/eL15/eS24_sf"/>
</dbReference>
<evidence type="ECO:0000256" key="4">
    <source>
        <dbReference type="ARBA" id="ARBA00039977"/>
    </source>
</evidence>